<dbReference type="RefSeq" id="WP_006523689.1">
    <property type="nucleotide sequence ID" value="NC_021184.1"/>
</dbReference>
<evidence type="ECO:0000313" key="4">
    <source>
        <dbReference type="Proteomes" id="UP000013520"/>
    </source>
</evidence>
<dbReference type="InterPro" id="IPR002878">
    <property type="entry name" value="ChsH2_C"/>
</dbReference>
<dbReference type="EMBL" id="CP003273">
    <property type="protein sequence ID" value="AGL00675.1"/>
    <property type="molecule type" value="Genomic_DNA"/>
</dbReference>
<dbReference type="InterPro" id="IPR022002">
    <property type="entry name" value="ChsH2_Znr"/>
</dbReference>
<dbReference type="AlphaFoldDB" id="R4KJH8"/>
<keyword evidence="4" id="KW-1185">Reference proteome</keyword>
<dbReference type="Proteomes" id="UP000013520">
    <property type="component" value="Chromosome"/>
</dbReference>
<dbReference type="Pfam" id="PF01796">
    <property type="entry name" value="OB_ChsH2_C"/>
    <property type="match status" value="1"/>
</dbReference>
<dbReference type="HOGENOM" id="CLU_119412_2_1_9"/>
<evidence type="ECO:0000259" key="1">
    <source>
        <dbReference type="Pfam" id="PF01796"/>
    </source>
</evidence>
<dbReference type="OrthoDB" id="3182121at2"/>
<sequence length="146" mass="16323">MTTNYVATIDPFPHQSPKLTKMYPFYDHLRKGRLVTTQCRECRHTTWPPKTICPACASAGVEWVDLPEEGTVIEYTIAERGIPAGFSIPTIFVLVQIGPVRILSRLIDADPDQVETGISVKPAVVQVPGTPYDPERFLPVFKLKTK</sequence>
<feature type="domain" description="ChsH2 C-terminal OB-fold" evidence="1">
    <location>
        <begin position="63"/>
        <end position="123"/>
    </location>
</feature>
<accession>R4KJH8</accession>
<dbReference type="PANTHER" id="PTHR34075">
    <property type="entry name" value="BLR3430 PROTEIN"/>
    <property type="match status" value="1"/>
</dbReference>
<gene>
    <name evidence="3" type="ORF">Desgi_1152</name>
</gene>
<dbReference type="STRING" id="767817.Desgi_1152"/>
<dbReference type="Pfam" id="PF12172">
    <property type="entry name" value="zf-ChsH2"/>
    <property type="match status" value="1"/>
</dbReference>
<evidence type="ECO:0000259" key="2">
    <source>
        <dbReference type="Pfam" id="PF12172"/>
    </source>
</evidence>
<feature type="domain" description="ChsH2 rubredoxin-like zinc ribbon" evidence="2">
    <location>
        <begin position="28"/>
        <end position="62"/>
    </location>
</feature>
<dbReference type="KEGG" id="dgi:Desgi_1152"/>
<organism evidence="3 4">
    <name type="scientific">Desulfoscipio gibsoniae DSM 7213</name>
    <dbReference type="NCBI Taxonomy" id="767817"/>
    <lineage>
        <taxon>Bacteria</taxon>
        <taxon>Bacillati</taxon>
        <taxon>Bacillota</taxon>
        <taxon>Clostridia</taxon>
        <taxon>Eubacteriales</taxon>
        <taxon>Desulfallaceae</taxon>
        <taxon>Desulfoscipio</taxon>
    </lineage>
</organism>
<proteinExistence type="predicted"/>
<dbReference type="eggNOG" id="COG1545">
    <property type="taxonomic scope" value="Bacteria"/>
</dbReference>
<name>R4KJH8_9FIRM</name>
<evidence type="ECO:0000313" key="3">
    <source>
        <dbReference type="EMBL" id="AGL00675.1"/>
    </source>
</evidence>
<dbReference type="InterPro" id="IPR012340">
    <property type="entry name" value="NA-bd_OB-fold"/>
</dbReference>
<dbReference type="Gene3D" id="6.10.30.10">
    <property type="match status" value="1"/>
</dbReference>
<protein>
    <submittedName>
        <fullName evidence="3">Putative nucleic-acid-binding protein containing a Zn-ribbon</fullName>
    </submittedName>
</protein>
<dbReference type="InterPro" id="IPR052513">
    <property type="entry name" value="Thioester_dehydratase-like"/>
</dbReference>
<dbReference type="PANTHER" id="PTHR34075:SF5">
    <property type="entry name" value="BLR3430 PROTEIN"/>
    <property type="match status" value="1"/>
</dbReference>
<dbReference type="SUPFAM" id="SSF50249">
    <property type="entry name" value="Nucleic acid-binding proteins"/>
    <property type="match status" value="1"/>
</dbReference>
<reference evidence="3 4" key="1">
    <citation type="submission" date="2012-01" db="EMBL/GenBank/DDBJ databases">
        <title>Complete sequence of Desulfotomaculum gibsoniae DSM 7213.</title>
        <authorList>
            <consortium name="US DOE Joint Genome Institute"/>
            <person name="Lucas S."/>
            <person name="Han J."/>
            <person name="Lapidus A."/>
            <person name="Cheng J.-F."/>
            <person name="Goodwin L."/>
            <person name="Pitluck S."/>
            <person name="Peters L."/>
            <person name="Ovchinnikova G."/>
            <person name="Teshima H."/>
            <person name="Detter J.C."/>
            <person name="Han C."/>
            <person name="Tapia R."/>
            <person name="Land M."/>
            <person name="Hauser L."/>
            <person name="Kyrpides N."/>
            <person name="Ivanova N."/>
            <person name="Pagani I."/>
            <person name="Parshina S."/>
            <person name="Plugge C."/>
            <person name="Muyzer G."/>
            <person name="Kuever J."/>
            <person name="Ivanova A."/>
            <person name="Nazina T."/>
            <person name="Klenk H.-P."/>
            <person name="Brambilla E."/>
            <person name="Spring S."/>
            <person name="Stams A.F."/>
            <person name="Woyke T."/>
        </authorList>
    </citation>
    <scope>NUCLEOTIDE SEQUENCE [LARGE SCALE GENOMIC DNA]</scope>
    <source>
        <strain evidence="3 4">DSM 7213</strain>
    </source>
</reference>